<dbReference type="RefSeq" id="WP_003776862.1">
    <property type="nucleotide sequence ID" value="NZ_JH992957.1"/>
</dbReference>
<proteinExistence type="predicted"/>
<dbReference type="Pfam" id="PF00296">
    <property type="entry name" value="Bac_luciferase"/>
    <property type="match status" value="1"/>
</dbReference>
<protein>
    <submittedName>
        <fullName evidence="3">Luciferase family oxidoreductase, group 1</fullName>
    </submittedName>
</protein>
<dbReference type="STRING" id="883081.HMPREF9698_00416"/>
<dbReference type="InterPro" id="IPR019949">
    <property type="entry name" value="CmoO-like"/>
</dbReference>
<accession>K9EA50</accession>
<dbReference type="GO" id="GO:0005829">
    <property type="term" value="C:cytosol"/>
    <property type="evidence" value="ECO:0007669"/>
    <property type="project" value="TreeGrafter"/>
</dbReference>
<dbReference type="SUPFAM" id="SSF51679">
    <property type="entry name" value="Bacterial luciferase-like"/>
    <property type="match status" value="1"/>
</dbReference>
<dbReference type="eggNOG" id="COG2141">
    <property type="taxonomic scope" value="Bacteria"/>
</dbReference>
<evidence type="ECO:0000256" key="1">
    <source>
        <dbReference type="ARBA" id="ARBA00007789"/>
    </source>
</evidence>
<comment type="caution">
    <text evidence="3">The sequence shown here is derived from an EMBL/GenBank/DDBJ whole genome shotgun (WGS) entry which is preliminary data.</text>
</comment>
<dbReference type="InterPro" id="IPR036661">
    <property type="entry name" value="Luciferase-like_sf"/>
</dbReference>
<evidence type="ECO:0000313" key="4">
    <source>
        <dbReference type="Proteomes" id="UP000009875"/>
    </source>
</evidence>
<evidence type="ECO:0000313" key="3">
    <source>
        <dbReference type="EMBL" id="EKU94104.1"/>
    </source>
</evidence>
<dbReference type="Gene3D" id="3.20.20.30">
    <property type="entry name" value="Luciferase-like domain"/>
    <property type="match status" value="1"/>
</dbReference>
<organism evidence="3 4">
    <name type="scientific">Alloiococcus otitis ATCC 51267</name>
    <dbReference type="NCBI Taxonomy" id="883081"/>
    <lineage>
        <taxon>Bacteria</taxon>
        <taxon>Bacillati</taxon>
        <taxon>Bacillota</taxon>
        <taxon>Bacilli</taxon>
        <taxon>Lactobacillales</taxon>
        <taxon>Carnobacteriaceae</taxon>
        <taxon>Alloiococcus</taxon>
    </lineage>
</organism>
<dbReference type="InterPro" id="IPR011251">
    <property type="entry name" value="Luciferase-like_dom"/>
</dbReference>
<gene>
    <name evidence="3" type="ORF">HMPREF9698_00416</name>
</gene>
<feature type="domain" description="Luciferase-like" evidence="2">
    <location>
        <begin position="14"/>
        <end position="306"/>
    </location>
</feature>
<dbReference type="PANTHER" id="PTHR30137:SF6">
    <property type="entry name" value="LUCIFERASE-LIKE MONOOXYGENASE"/>
    <property type="match status" value="1"/>
</dbReference>
<dbReference type="Proteomes" id="UP000009875">
    <property type="component" value="Unassembled WGS sequence"/>
</dbReference>
<dbReference type="GO" id="GO:0016705">
    <property type="term" value="F:oxidoreductase activity, acting on paired donors, with incorporation or reduction of molecular oxygen"/>
    <property type="evidence" value="ECO:0007669"/>
    <property type="project" value="InterPro"/>
</dbReference>
<dbReference type="OrthoDB" id="9780518at2"/>
<dbReference type="InterPro" id="IPR050766">
    <property type="entry name" value="Bact_Lucif_Oxidored"/>
</dbReference>
<dbReference type="AlphaFoldDB" id="K9EA50"/>
<dbReference type="PANTHER" id="PTHR30137">
    <property type="entry name" value="LUCIFERASE-LIKE MONOOXYGENASE"/>
    <property type="match status" value="1"/>
</dbReference>
<keyword evidence="4" id="KW-1185">Reference proteome</keyword>
<comment type="similarity">
    <text evidence="1">To bacterial alkanal monooxygenase alpha and beta chains.</text>
</comment>
<name>K9EA50_9LACT</name>
<dbReference type="PATRIC" id="fig|883081.3.peg.418"/>
<dbReference type="EMBL" id="AGXA01000005">
    <property type="protein sequence ID" value="EKU94104.1"/>
    <property type="molecule type" value="Genomic_DNA"/>
</dbReference>
<evidence type="ECO:0000259" key="2">
    <source>
        <dbReference type="Pfam" id="PF00296"/>
    </source>
</evidence>
<reference evidence="3 4" key="1">
    <citation type="submission" date="2012-09" db="EMBL/GenBank/DDBJ databases">
        <title>The Genome Sequence of Alloiococcus otitis ATCC 51267.</title>
        <authorList>
            <consortium name="The Broad Institute Genome Sequencing Platform"/>
            <person name="Earl A."/>
            <person name="Ward D."/>
            <person name="Feldgarden M."/>
            <person name="Gevers D."/>
            <person name="Huys G."/>
            <person name="Walker B."/>
            <person name="Young S.K."/>
            <person name="Zeng Q."/>
            <person name="Gargeya S."/>
            <person name="Fitzgerald M."/>
            <person name="Haas B."/>
            <person name="Abouelleil A."/>
            <person name="Alvarado L."/>
            <person name="Arachchi H.M."/>
            <person name="Berlin A.M."/>
            <person name="Chapman S.B."/>
            <person name="Goldberg J."/>
            <person name="Griggs A."/>
            <person name="Gujja S."/>
            <person name="Hansen M."/>
            <person name="Howarth C."/>
            <person name="Imamovic A."/>
            <person name="Larimer J."/>
            <person name="McCowen C."/>
            <person name="Montmayeur A."/>
            <person name="Murphy C."/>
            <person name="Neiman D."/>
            <person name="Pearson M."/>
            <person name="Priest M."/>
            <person name="Roberts A."/>
            <person name="Saif S."/>
            <person name="Shea T."/>
            <person name="Sisk P."/>
            <person name="Sykes S."/>
            <person name="Wortman J."/>
            <person name="Nusbaum C."/>
            <person name="Birren B."/>
        </authorList>
    </citation>
    <scope>NUCLEOTIDE SEQUENCE [LARGE SCALE GENOMIC DNA]</scope>
    <source>
        <strain evidence="3 4">ATCC 51267</strain>
    </source>
</reference>
<dbReference type="NCBIfam" id="TIGR03558">
    <property type="entry name" value="oxido_grp_1"/>
    <property type="match status" value="1"/>
</dbReference>
<sequence length="334" mass="38119">MRLSVHDLMTYKDGETPEEVYDRTRQFVQEIDKLNYTRYWFAEHHNTTYYASVSPELIATHMSALTDNLRLGTGGTMIMHYSPLKIAENVRTMDALAPGRADIGLGRAPGAGPNEILALAEGQSQTFDDLYNKVQVILDYLSDEKPERFYGRTEAAPKGLSHLPQPWMLGSSGQSATKTAELGLGYSFAKFFGIETDPEIFKLYRNNFKPSVFFDKPEIIVSYMIIVADTEEEAFYHFKPVIMNLMSIRAGKMIPIHHPDQVKDYEFSQEEQAFVDRYLDKRFAVVGSKEQVKEILEDEVDKLGIDEIMAYSPIYDNEARVASYRKLAEIFDLV</sequence>
<dbReference type="HOGENOM" id="CLU_027853_9_0_9"/>